<dbReference type="AlphaFoldDB" id="A0A5D6V0D7"/>
<protein>
    <submittedName>
        <fullName evidence="1">Uncharacterized protein</fullName>
    </submittedName>
</protein>
<dbReference type="RefSeq" id="WP_149071491.1">
    <property type="nucleotide sequence ID" value="NZ_VTHL01000013.1"/>
</dbReference>
<dbReference type="EMBL" id="VTHL01000013">
    <property type="protein sequence ID" value="TYZ08402.1"/>
    <property type="molecule type" value="Genomic_DNA"/>
</dbReference>
<sequence length="456" mass="48498">MNQTSSDTLDATAVSATAEAPALLGGLRGHSEAPSAQDTASPLTLSADDSAWNILYGAIVKGLGTSPQNFQLVYPMTSWNWPTNNLGYTSAAQYDFCATIPQWSATGAYVSSGATYDGAYQQFLNCIMLDTTDPALQQKIVAAQNNLTQSTQNYQTQLNQATAAYNSQVTGNNPTFTAWLASPAGFAYNAQLTAAMNQVTENQAVLTALTQQQKTPNIANAQAAVADQDYYTKLSDPTLSGNPPVPSWSLALASQQWVNQVQGGGATPGSISFGNNSAAYSYSNTWAQGSTSVGSWFWQVYANASWQQISEFYTDSSLTCTISFKAWDTIGITPGKWYSGTNVFKNGPFTQGYTAYEQPGSTWMFGAGGVVPCFKTAMLVCYQPTISISVSQSTYQQFQQNWSASGGIQVGPFQIGGSSGGSSMNWSQSGDSMTLEVTSTSLVPLIFGVNIAVQPQ</sequence>
<proteinExistence type="predicted"/>
<gene>
    <name evidence="1" type="ORF">FY528_13215</name>
</gene>
<comment type="caution">
    <text evidence="1">The sequence shown here is derived from an EMBL/GenBank/DDBJ whole genome shotgun (WGS) entry which is preliminary data.</text>
</comment>
<organism evidence="1 2">
    <name type="scientific">Hymenobacter lutimineralis</name>
    <dbReference type="NCBI Taxonomy" id="2606448"/>
    <lineage>
        <taxon>Bacteria</taxon>
        <taxon>Pseudomonadati</taxon>
        <taxon>Bacteroidota</taxon>
        <taxon>Cytophagia</taxon>
        <taxon>Cytophagales</taxon>
        <taxon>Hymenobacteraceae</taxon>
        <taxon>Hymenobacter</taxon>
    </lineage>
</organism>
<evidence type="ECO:0000313" key="2">
    <source>
        <dbReference type="Proteomes" id="UP000322791"/>
    </source>
</evidence>
<dbReference type="Proteomes" id="UP000322791">
    <property type="component" value="Unassembled WGS sequence"/>
</dbReference>
<reference evidence="1 2" key="1">
    <citation type="submission" date="2019-08" db="EMBL/GenBank/DDBJ databases">
        <authorList>
            <person name="Seo M.-J."/>
        </authorList>
    </citation>
    <scope>NUCLEOTIDE SEQUENCE [LARGE SCALE GENOMIC DNA]</scope>
    <source>
        <strain evidence="1 2">KIGAM108</strain>
    </source>
</reference>
<keyword evidence="2" id="KW-1185">Reference proteome</keyword>
<evidence type="ECO:0000313" key="1">
    <source>
        <dbReference type="EMBL" id="TYZ08402.1"/>
    </source>
</evidence>
<accession>A0A5D6V0D7</accession>
<name>A0A5D6V0D7_9BACT</name>